<organism evidence="3 4">
    <name type="scientific">Chromatocurvus halotolerans</name>
    <dbReference type="NCBI Taxonomy" id="1132028"/>
    <lineage>
        <taxon>Bacteria</taxon>
        <taxon>Pseudomonadati</taxon>
        <taxon>Pseudomonadota</taxon>
        <taxon>Gammaproteobacteria</taxon>
        <taxon>Cellvibrionales</taxon>
        <taxon>Halieaceae</taxon>
        <taxon>Chromatocurvus</taxon>
    </lineage>
</organism>
<dbReference type="SMART" id="SM00028">
    <property type="entry name" value="TPR"/>
    <property type="match status" value="6"/>
</dbReference>
<dbReference type="SUPFAM" id="SSF48452">
    <property type="entry name" value="TPR-like"/>
    <property type="match status" value="1"/>
</dbReference>
<dbReference type="SUPFAM" id="SSF52540">
    <property type="entry name" value="P-loop containing nucleoside triphosphate hydrolases"/>
    <property type="match status" value="1"/>
</dbReference>
<name>A0A4V2SBE2_9GAMM</name>
<keyword evidence="2" id="KW-0802">TPR repeat</keyword>
<dbReference type="PROSITE" id="PS50005">
    <property type="entry name" value="TPR"/>
    <property type="match status" value="3"/>
</dbReference>
<reference evidence="3 4" key="1">
    <citation type="submission" date="2019-03" db="EMBL/GenBank/DDBJ databases">
        <title>Genomic Encyclopedia of Type Strains, Phase IV (KMG-IV): sequencing the most valuable type-strain genomes for metagenomic binning, comparative biology and taxonomic classification.</title>
        <authorList>
            <person name="Goeker M."/>
        </authorList>
    </citation>
    <scope>NUCLEOTIDE SEQUENCE [LARGE SCALE GENOMIC DNA]</scope>
    <source>
        <strain evidence="3 4">DSM 23344</strain>
    </source>
</reference>
<dbReference type="PANTHER" id="PTHR12788:SF10">
    <property type="entry name" value="PROTEIN-TYROSINE SULFOTRANSFERASE"/>
    <property type="match status" value="1"/>
</dbReference>
<accession>A0A4V2SBE2</accession>
<dbReference type="InterPro" id="IPR026634">
    <property type="entry name" value="TPST-like"/>
</dbReference>
<dbReference type="Gene3D" id="1.25.40.10">
    <property type="entry name" value="Tetratricopeptide repeat domain"/>
    <property type="match status" value="1"/>
</dbReference>
<evidence type="ECO:0000313" key="4">
    <source>
        <dbReference type="Proteomes" id="UP000294980"/>
    </source>
</evidence>
<feature type="repeat" description="TPR" evidence="2">
    <location>
        <begin position="141"/>
        <end position="174"/>
    </location>
</feature>
<dbReference type="GO" id="GO:0008476">
    <property type="term" value="F:protein-tyrosine sulfotransferase activity"/>
    <property type="evidence" value="ECO:0007669"/>
    <property type="project" value="InterPro"/>
</dbReference>
<keyword evidence="1" id="KW-0808">Transferase</keyword>
<dbReference type="Pfam" id="PF13469">
    <property type="entry name" value="Sulfotransfer_3"/>
    <property type="match status" value="1"/>
</dbReference>
<protein>
    <submittedName>
        <fullName evidence="3">Tfp pilus assembly protein PilF</fullName>
    </submittedName>
</protein>
<comment type="caution">
    <text evidence="3">The sequence shown here is derived from an EMBL/GenBank/DDBJ whole genome shotgun (WGS) entry which is preliminary data.</text>
</comment>
<dbReference type="RefSeq" id="WP_162883932.1">
    <property type="nucleotide sequence ID" value="NZ_QQSW01000014.1"/>
</dbReference>
<evidence type="ECO:0000313" key="3">
    <source>
        <dbReference type="EMBL" id="TCO75130.1"/>
    </source>
</evidence>
<dbReference type="Gene3D" id="3.40.50.300">
    <property type="entry name" value="P-loop containing nucleotide triphosphate hydrolases"/>
    <property type="match status" value="1"/>
</dbReference>
<keyword evidence="4" id="KW-1185">Reference proteome</keyword>
<gene>
    <name evidence="3" type="ORF">EV688_11085</name>
</gene>
<sequence>MPESLDPRLRNGVGQHRRGDVAAAARIYKAILDREPEHWQALHYLGLARLQQGQLKEADSLLSRSVSIEPRNANAWSDLGSVRVKADAPQEALAPFSKALELSPEHPDALNNMARALRLLSRFDQARPLLERLVALQPGQPGPLRALADVQTKSGDVVSAIDTFQEALKIDPDDPRIRLGLGDACESAGRFRQARMQYLSILRREPESPLALSRLLQMREGEVEPEWVQTAQRLAESTATPEDGRIRLNIALGYHADRAGEYRTAFRHLRRGYDAQAARAPFDSDGYRRAIDRLIDTLDHAFFAEATDSGLDSQRPVFVVGMPRSGTTLTEQILASHSRVAAGGEMSMLLKVSYQIAELSRSGKPYPEGLLTTGRVSLRRMGRRYLEALEKVSESADRVTDKLPFNFMHLGVIALLFPGAKVIHCRRHPLDNCLSCYFTSFADQIHFANRLDTLGHYYLDYHRLMQHWHDVLPIEILDLPYESMVEDTEGQVRKLLDHCGLAWEDACLDFHRTERGVRTPSRWQVRQPIYRGSVQRWRHYEEELEPLRKILSPILPVGDAA</sequence>
<proteinExistence type="predicted"/>
<dbReference type="InterPro" id="IPR011990">
    <property type="entry name" value="TPR-like_helical_dom_sf"/>
</dbReference>
<dbReference type="Pfam" id="PF14559">
    <property type="entry name" value="TPR_19"/>
    <property type="match status" value="3"/>
</dbReference>
<dbReference type="InterPro" id="IPR027417">
    <property type="entry name" value="P-loop_NTPase"/>
</dbReference>
<dbReference type="Proteomes" id="UP000294980">
    <property type="component" value="Unassembled WGS sequence"/>
</dbReference>
<dbReference type="PANTHER" id="PTHR12788">
    <property type="entry name" value="PROTEIN-TYROSINE SULFOTRANSFERASE 2"/>
    <property type="match status" value="1"/>
</dbReference>
<dbReference type="EMBL" id="SLWX01000010">
    <property type="protein sequence ID" value="TCO75130.1"/>
    <property type="molecule type" value="Genomic_DNA"/>
</dbReference>
<evidence type="ECO:0000256" key="1">
    <source>
        <dbReference type="ARBA" id="ARBA00022679"/>
    </source>
</evidence>
<dbReference type="InterPro" id="IPR019734">
    <property type="entry name" value="TPR_rpt"/>
</dbReference>
<dbReference type="AlphaFoldDB" id="A0A4V2SBE2"/>
<feature type="repeat" description="TPR" evidence="2">
    <location>
        <begin position="39"/>
        <end position="72"/>
    </location>
</feature>
<feature type="repeat" description="TPR" evidence="2">
    <location>
        <begin position="73"/>
        <end position="106"/>
    </location>
</feature>
<evidence type="ECO:0000256" key="2">
    <source>
        <dbReference type="PROSITE-ProRule" id="PRU00339"/>
    </source>
</evidence>